<keyword evidence="5" id="KW-0235">DNA replication</keyword>
<dbReference type="Gene3D" id="1.10.8.60">
    <property type="match status" value="1"/>
</dbReference>
<dbReference type="Pfam" id="PF06144">
    <property type="entry name" value="DNA_pol3_delta"/>
    <property type="match status" value="1"/>
</dbReference>
<evidence type="ECO:0000256" key="8">
    <source>
        <dbReference type="ARBA" id="ARBA00049244"/>
    </source>
</evidence>
<organism evidence="11 12">
    <name type="scientific">Lederbergia citrisecunda</name>
    <dbReference type="NCBI Taxonomy" id="2833583"/>
    <lineage>
        <taxon>Bacteria</taxon>
        <taxon>Bacillati</taxon>
        <taxon>Bacillota</taxon>
        <taxon>Bacilli</taxon>
        <taxon>Bacillales</taxon>
        <taxon>Bacillaceae</taxon>
        <taxon>Lederbergia</taxon>
    </lineage>
</organism>
<comment type="caution">
    <text evidence="11">The sequence shown here is derived from an EMBL/GenBank/DDBJ whole genome shotgun (WGS) entry which is preliminary data.</text>
</comment>
<dbReference type="Gene3D" id="1.20.272.10">
    <property type="match status" value="1"/>
</dbReference>
<dbReference type="InterPro" id="IPR048466">
    <property type="entry name" value="DNA_pol3_delta-like_C"/>
</dbReference>
<evidence type="ECO:0000256" key="1">
    <source>
        <dbReference type="ARBA" id="ARBA00012417"/>
    </source>
</evidence>
<dbReference type="EC" id="2.7.7.7" evidence="1"/>
<dbReference type="InterPro" id="IPR010372">
    <property type="entry name" value="DNA_pol3_delta_N"/>
</dbReference>
<dbReference type="Gene3D" id="3.40.50.300">
    <property type="entry name" value="P-loop containing nucleotide triphosphate hydrolases"/>
    <property type="match status" value="1"/>
</dbReference>
<proteinExistence type="inferred from homology"/>
<keyword evidence="12" id="KW-1185">Reference proteome</keyword>
<evidence type="ECO:0000259" key="9">
    <source>
        <dbReference type="Pfam" id="PF06144"/>
    </source>
</evidence>
<keyword evidence="6" id="KW-0239">DNA-directed DNA polymerase</keyword>
<evidence type="ECO:0000256" key="3">
    <source>
        <dbReference type="ARBA" id="ARBA00022679"/>
    </source>
</evidence>
<dbReference type="GO" id="GO:0009360">
    <property type="term" value="C:DNA polymerase III complex"/>
    <property type="evidence" value="ECO:0007669"/>
    <property type="project" value="InterPro"/>
</dbReference>
<feature type="domain" description="DNA polymerase III delta subunit-like C-terminal" evidence="10">
    <location>
        <begin position="214"/>
        <end position="334"/>
    </location>
</feature>
<dbReference type="Proteomes" id="UP000682713">
    <property type="component" value="Unassembled WGS sequence"/>
</dbReference>
<comment type="catalytic activity">
    <reaction evidence="8">
        <text>DNA(n) + a 2'-deoxyribonucleoside 5'-triphosphate = DNA(n+1) + diphosphate</text>
        <dbReference type="Rhea" id="RHEA:22508"/>
        <dbReference type="Rhea" id="RHEA-COMP:17339"/>
        <dbReference type="Rhea" id="RHEA-COMP:17340"/>
        <dbReference type="ChEBI" id="CHEBI:33019"/>
        <dbReference type="ChEBI" id="CHEBI:61560"/>
        <dbReference type="ChEBI" id="CHEBI:173112"/>
        <dbReference type="EC" id="2.7.7.7"/>
    </reaction>
</comment>
<evidence type="ECO:0000256" key="4">
    <source>
        <dbReference type="ARBA" id="ARBA00022695"/>
    </source>
</evidence>
<dbReference type="SUPFAM" id="SSF48019">
    <property type="entry name" value="post-AAA+ oligomerization domain-like"/>
    <property type="match status" value="1"/>
</dbReference>
<dbReference type="GO" id="GO:0003887">
    <property type="term" value="F:DNA-directed DNA polymerase activity"/>
    <property type="evidence" value="ECO:0007669"/>
    <property type="project" value="UniProtKB-KW"/>
</dbReference>
<dbReference type="AlphaFoldDB" id="A0A942TLR3"/>
<comment type="similarity">
    <text evidence="7">Belongs to the DNA polymerase HolA subunit family.</text>
</comment>
<keyword evidence="3 11" id="KW-0808">Transferase</keyword>
<dbReference type="InterPro" id="IPR005790">
    <property type="entry name" value="DNA_polIII_delta"/>
</dbReference>
<dbReference type="GO" id="GO:0003677">
    <property type="term" value="F:DNA binding"/>
    <property type="evidence" value="ECO:0007669"/>
    <property type="project" value="InterPro"/>
</dbReference>
<sequence length="340" mass="39431">MKLWEKIDRKQFSPLYLLYGTEAFIINETKQKLVTNVLTEEEMDFNLSVYDMEETAIEVALEDAETFPFFGERKLVFINNPLFLTSEKSKEKVEHNIKKLESYIESPSPYSILVFAGNYEKLDERKKITKLLKKNAEIIEAKKLTEAELRNWIKGQIEAKNRQIEETAIDLLLSLVGPDLMKLHSELEKLSLYIEESNIITSEIVVRLTSRSLEQNIFDLVDKVVHRKMEEVFRIYYDLRKQNEEPIKILALLASQFRLIYQVKELLKRGYGQPQIASTLKTHPFRVKLASGQARSFTDKELGEIIHLLAQTDEQLKTGGTGREVSLELFLLKLGNLKIS</sequence>
<evidence type="ECO:0000259" key="10">
    <source>
        <dbReference type="Pfam" id="PF21694"/>
    </source>
</evidence>
<reference evidence="11 12" key="1">
    <citation type="submission" date="2021-05" db="EMBL/GenBank/DDBJ databases">
        <title>Novel Bacillus species.</title>
        <authorList>
            <person name="Liu G."/>
        </authorList>
    </citation>
    <scope>NUCLEOTIDE SEQUENCE [LARGE SCALE GENOMIC DNA]</scope>
    <source>
        <strain evidence="11 12">FJAT-49732</strain>
    </source>
</reference>
<protein>
    <recommendedName>
        <fullName evidence="2">DNA polymerase III subunit delta</fullName>
        <ecNumber evidence="1">2.7.7.7</ecNumber>
    </recommendedName>
</protein>
<evidence type="ECO:0000313" key="11">
    <source>
        <dbReference type="EMBL" id="MBS4199733.1"/>
    </source>
</evidence>
<evidence type="ECO:0000313" key="12">
    <source>
        <dbReference type="Proteomes" id="UP000682713"/>
    </source>
</evidence>
<name>A0A942TLR3_9BACI</name>
<evidence type="ECO:0000256" key="2">
    <source>
        <dbReference type="ARBA" id="ARBA00017703"/>
    </source>
</evidence>
<feature type="domain" description="DNA polymerase III delta N-terminal" evidence="9">
    <location>
        <begin position="16"/>
        <end position="142"/>
    </location>
</feature>
<keyword evidence="4 11" id="KW-0548">Nucleotidyltransferase</keyword>
<dbReference type="SUPFAM" id="SSF52540">
    <property type="entry name" value="P-loop containing nucleoside triphosphate hydrolases"/>
    <property type="match status" value="1"/>
</dbReference>
<dbReference type="GO" id="GO:0006261">
    <property type="term" value="P:DNA-templated DNA replication"/>
    <property type="evidence" value="ECO:0007669"/>
    <property type="project" value="TreeGrafter"/>
</dbReference>
<gene>
    <name evidence="11" type="primary">holA</name>
    <name evidence="11" type="ORF">KHA93_08695</name>
</gene>
<dbReference type="Pfam" id="PF21694">
    <property type="entry name" value="DNA_pol3_delta_C"/>
    <property type="match status" value="1"/>
</dbReference>
<dbReference type="EMBL" id="JAGYPJ010000001">
    <property type="protein sequence ID" value="MBS4199733.1"/>
    <property type="molecule type" value="Genomic_DNA"/>
</dbReference>
<dbReference type="RefSeq" id="WP_213110381.1">
    <property type="nucleotide sequence ID" value="NZ_JAGYPJ010000001.1"/>
</dbReference>
<dbReference type="InterPro" id="IPR008921">
    <property type="entry name" value="DNA_pol3_clamp-load_cplx_C"/>
</dbReference>
<dbReference type="InterPro" id="IPR027417">
    <property type="entry name" value="P-loop_NTPase"/>
</dbReference>
<dbReference type="NCBIfam" id="TIGR01128">
    <property type="entry name" value="holA"/>
    <property type="match status" value="1"/>
</dbReference>
<evidence type="ECO:0000256" key="5">
    <source>
        <dbReference type="ARBA" id="ARBA00022705"/>
    </source>
</evidence>
<dbReference type="PANTHER" id="PTHR34388">
    <property type="entry name" value="DNA POLYMERASE III SUBUNIT DELTA"/>
    <property type="match status" value="1"/>
</dbReference>
<evidence type="ECO:0000256" key="6">
    <source>
        <dbReference type="ARBA" id="ARBA00022932"/>
    </source>
</evidence>
<evidence type="ECO:0000256" key="7">
    <source>
        <dbReference type="ARBA" id="ARBA00034754"/>
    </source>
</evidence>
<accession>A0A942TLR3</accession>
<dbReference type="PANTHER" id="PTHR34388:SF1">
    <property type="entry name" value="DNA POLYMERASE III SUBUNIT DELTA"/>
    <property type="match status" value="1"/>
</dbReference>